<reference evidence="1 2" key="1">
    <citation type="submission" date="2023-05" db="EMBL/GenBank/DDBJ databases">
        <title>B98-5 Cell Line De Novo Hybrid Assembly: An Optical Mapping Approach.</title>
        <authorList>
            <person name="Kananen K."/>
            <person name="Auerbach J.A."/>
            <person name="Kautto E."/>
            <person name="Blachly J.S."/>
        </authorList>
    </citation>
    <scope>NUCLEOTIDE SEQUENCE [LARGE SCALE GENOMIC DNA]</scope>
    <source>
        <strain evidence="1">B95-8</strain>
        <tissue evidence="1">Cell line</tissue>
    </source>
</reference>
<accession>A0ABQ9WJ94</accession>
<comment type="caution">
    <text evidence="1">The sequence shown here is derived from an EMBL/GenBank/DDBJ whole genome shotgun (WGS) entry which is preliminary data.</text>
</comment>
<dbReference type="Proteomes" id="UP001266305">
    <property type="component" value="Unassembled WGS sequence"/>
</dbReference>
<sequence>MTGRNANEYAQNLQRWTHYHFPLRPGSMESSKRLRNEEKHQLLVVTGSSSPKPSSTEQLRVRLPSLQLLAQSLGLSSPEAQRKEISPHPKVICCSCPDFSGPGTLGNEGHSHMKTHPTEY</sequence>
<evidence type="ECO:0000313" key="2">
    <source>
        <dbReference type="Proteomes" id="UP001266305"/>
    </source>
</evidence>
<protein>
    <submittedName>
        <fullName evidence="1">Uncharacterized protein</fullName>
    </submittedName>
</protein>
<keyword evidence="2" id="KW-1185">Reference proteome</keyword>
<evidence type="ECO:0000313" key="1">
    <source>
        <dbReference type="EMBL" id="KAK2121724.1"/>
    </source>
</evidence>
<name>A0ABQ9WJ94_SAGOE</name>
<gene>
    <name evidence="1" type="ORF">P7K49_003110</name>
</gene>
<organism evidence="1 2">
    <name type="scientific">Saguinus oedipus</name>
    <name type="common">Cotton-top tamarin</name>
    <name type="synonym">Oedipomidas oedipus</name>
    <dbReference type="NCBI Taxonomy" id="9490"/>
    <lineage>
        <taxon>Eukaryota</taxon>
        <taxon>Metazoa</taxon>
        <taxon>Chordata</taxon>
        <taxon>Craniata</taxon>
        <taxon>Vertebrata</taxon>
        <taxon>Euteleostomi</taxon>
        <taxon>Mammalia</taxon>
        <taxon>Eutheria</taxon>
        <taxon>Euarchontoglires</taxon>
        <taxon>Primates</taxon>
        <taxon>Haplorrhini</taxon>
        <taxon>Platyrrhini</taxon>
        <taxon>Cebidae</taxon>
        <taxon>Callitrichinae</taxon>
        <taxon>Saguinus</taxon>
    </lineage>
</organism>
<dbReference type="EMBL" id="JASSZA010000001">
    <property type="protein sequence ID" value="KAK2121724.1"/>
    <property type="molecule type" value="Genomic_DNA"/>
</dbReference>
<proteinExistence type="predicted"/>